<name>A0AAD6QQ41_9ROSI</name>
<dbReference type="Proteomes" id="UP001164929">
    <property type="component" value="Chromosome 6"/>
</dbReference>
<gene>
    <name evidence="1" type="ORF">NC653_017343</name>
</gene>
<keyword evidence="2" id="KW-1185">Reference proteome</keyword>
<protein>
    <submittedName>
        <fullName evidence="1">Uncharacterized protein</fullName>
    </submittedName>
</protein>
<sequence length="27" mass="3281">MYLKQEHIMNVLLLLLKEMCMVRGFVK</sequence>
<evidence type="ECO:0000313" key="1">
    <source>
        <dbReference type="EMBL" id="KAJ6994496.1"/>
    </source>
</evidence>
<reference evidence="1" key="1">
    <citation type="journal article" date="2023" name="Mol. Ecol. Resour.">
        <title>Chromosome-level genome assembly of a triploid poplar Populus alba 'Berolinensis'.</title>
        <authorList>
            <person name="Chen S."/>
            <person name="Yu Y."/>
            <person name="Wang X."/>
            <person name="Wang S."/>
            <person name="Zhang T."/>
            <person name="Zhou Y."/>
            <person name="He R."/>
            <person name="Meng N."/>
            <person name="Wang Y."/>
            <person name="Liu W."/>
            <person name="Liu Z."/>
            <person name="Liu J."/>
            <person name="Guo Q."/>
            <person name="Huang H."/>
            <person name="Sederoff R.R."/>
            <person name="Wang G."/>
            <person name="Qu G."/>
            <person name="Chen S."/>
        </authorList>
    </citation>
    <scope>NUCLEOTIDE SEQUENCE</scope>
    <source>
        <strain evidence="1">SC-2020</strain>
    </source>
</reference>
<accession>A0AAD6QQ41</accession>
<proteinExistence type="predicted"/>
<comment type="caution">
    <text evidence="1">The sequence shown here is derived from an EMBL/GenBank/DDBJ whole genome shotgun (WGS) entry which is preliminary data.</text>
</comment>
<dbReference type="AlphaFoldDB" id="A0AAD6QQ41"/>
<dbReference type="EMBL" id="JAQIZT010000006">
    <property type="protein sequence ID" value="KAJ6994496.1"/>
    <property type="molecule type" value="Genomic_DNA"/>
</dbReference>
<organism evidence="1 2">
    <name type="scientific">Populus alba x Populus x berolinensis</name>
    <dbReference type="NCBI Taxonomy" id="444605"/>
    <lineage>
        <taxon>Eukaryota</taxon>
        <taxon>Viridiplantae</taxon>
        <taxon>Streptophyta</taxon>
        <taxon>Embryophyta</taxon>
        <taxon>Tracheophyta</taxon>
        <taxon>Spermatophyta</taxon>
        <taxon>Magnoliopsida</taxon>
        <taxon>eudicotyledons</taxon>
        <taxon>Gunneridae</taxon>
        <taxon>Pentapetalae</taxon>
        <taxon>rosids</taxon>
        <taxon>fabids</taxon>
        <taxon>Malpighiales</taxon>
        <taxon>Salicaceae</taxon>
        <taxon>Saliceae</taxon>
        <taxon>Populus</taxon>
    </lineage>
</organism>
<evidence type="ECO:0000313" key="2">
    <source>
        <dbReference type="Proteomes" id="UP001164929"/>
    </source>
</evidence>